<reference evidence="2" key="1">
    <citation type="submission" date="2019-02" db="EMBL/GenBank/DDBJ databases">
        <authorList>
            <person name="Gruber-Vodicka R. H."/>
            <person name="Seah K. B. B."/>
        </authorList>
    </citation>
    <scope>NUCLEOTIDE SEQUENCE</scope>
    <source>
        <strain evidence="2">BECK_BZ125</strain>
    </source>
</reference>
<proteinExistence type="predicted"/>
<dbReference type="AlphaFoldDB" id="A0A450Z5M7"/>
<dbReference type="Pfam" id="PF14301">
    <property type="entry name" value="DUF4376"/>
    <property type="match status" value="1"/>
</dbReference>
<feature type="domain" description="DUF4376" evidence="1">
    <location>
        <begin position="108"/>
        <end position="215"/>
    </location>
</feature>
<name>A0A450Z5M7_9GAMM</name>
<evidence type="ECO:0000313" key="2">
    <source>
        <dbReference type="EMBL" id="VFK49105.1"/>
    </source>
</evidence>
<organism evidence="2">
    <name type="scientific">Candidatus Kentrum sp. TC</name>
    <dbReference type="NCBI Taxonomy" id="2126339"/>
    <lineage>
        <taxon>Bacteria</taxon>
        <taxon>Pseudomonadati</taxon>
        <taxon>Pseudomonadota</taxon>
        <taxon>Gammaproteobacteria</taxon>
        <taxon>Candidatus Kentrum</taxon>
    </lineage>
</organism>
<protein>
    <recommendedName>
        <fullName evidence="1">DUF4376 domain-containing protein</fullName>
    </recommendedName>
</protein>
<gene>
    <name evidence="2" type="ORF">BECKTC1821E_GA0114239_11574</name>
</gene>
<dbReference type="InterPro" id="IPR025484">
    <property type="entry name" value="DUF4376"/>
</dbReference>
<accession>A0A450Z5M7</accession>
<dbReference type="EMBL" id="CAADFT010000157">
    <property type="protein sequence ID" value="VFK49105.1"/>
    <property type="molecule type" value="Genomic_DNA"/>
</dbReference>
<evidence type="ECO:0000259" key="1">
    <source>
        <dbReference type="Pfam" id="PF14301"/>
    </source>
</evidence>
<sequence length="280" mass="32080">MRFSKKTGCFYPENISYPNLPPDLIDVDEKAYHAAMNRRHGEVLEVVEGKLMVANGRIVYRTDTGGRMIIGESGPLPDGATEKERPSELYDWREDQGAWALDRDRALASVREEIKAYRNHRMDAGGAFYEGRWFRTDVFSHKDILGAVSIGEEFDAQSEQDRTWRDMENEYVVLTAKEMAELNKAILRMRRDAFTAFERHMGLLGESENPLEYDYRSKWWPESYAAWWRCSIALRGRIASGSTGLTVSSCAIRNRSRLFLCAGSSVFSMSNIHESAYSTR</sequence>